<evidence type="ECO:0000256" key="1">
    <source>
        <dbReference type="SAM" id="SignalP"/>
    </source>
</evidence>
<accession>A0A1L7XY57</accession>
<dbReference type="OrthoDB" id="2117996at2759"/>
<protein>
    <submittedName>
        <fullName evidence="2">Uncharacterized protein</fullName>
    </submittedName>
</protein>
<name>A0A1L7XY57_9HELO</name>
<keyword evidence="3" id="KW-1185">Reference proteome</keyword>
<dbReference type="Proteomes" id="UP000184330">
    <property type="component" value="Unassembled WGS sequence"/>
</dbReference>
<feature type="chain" id="PRO_5012137429" evidence="1">
    <location>
        <begin position="19"/>
        <end position="178"/>
    </location>
</feature>
<evidence type="ECO:0000313" key="2">
    <source>
        <dbReference type="EMBL" id="CZR69940.1"/>
    </source>
</evidence>
<feature type="signal peptide" evidence="1">
    <location>
        <begin position="1"/>
        <end position="18"/>
    </location>
</feature>
<keyword evidence="1" id="KW-0732">Signal</keyword>
<organism evidence="2 3">
    <name type="scientific">Phialocephala subalpina</name>
    <dbReference type="NCBI Taxonomy" id="576137"/>
    <lineage>
        <taxon>Eukaryota</taxon>
        <taxon>Fungi</taxon>
        <taxon>Dikarya</taxon>
        <taxon>Ascomycota</taxon>
        <taxon>Pezizomycotina</taxon>
        <taxon>Leotiomycetes</taxon>
        <taxon>Helotiales</taxon>
        <taxon>Mollisiaceae</taxon>
        <taxon>Phialocephala</taxon>
        <taxon>Phialocephala fortinii species complex</taxon>
    </lineage>
</organism>
<sequence>MKLSTSIILALTSTVISATPHALSRRVADPTGVQDAIIQWLADIAAVNNFLNIAGNIDPDAVADAMAVLPMAMDEPVQLMNLAGDVLPTDTQAQNAIQELMTNFPTVPMALMTIAMSGGDQSVIQTQVNIINDIRCEIVLPNIGMLFNAAAAENGLGAQATPPGPVVCPNPPTFADGS</sequence>
<dbReference type="EMBL" id="FJOG01000086">
    <property type="protein sequence ID" value="CZR69940.1"/>
    <property type="molecule type" value="Genomic_DNA"/>
</dbReference>
<gene>
    <name evidence="2" type="ORF">PAC_19841</name>
</gene>
<proteinExistence type="predicted"/>
<reference evidence="2 3" key="1">
    <citation type="submission" date="2016-03" db="EMBL/GenBank/DDBJ databases">
        <authorList>
            <person name="Ploux O."/>
        </authorList>
    </citation>
    <scope>NUCLEOTIDE SEQUENCE [LARGE SCALE GENOMIC DNA]</scope>
    <source>
        <strain evidence="2 3">UAMH 11012</strain>
    </source>
</reference>
<dbReference type="AlphaFoldDB" id="A0A1L7XY57"/>
<evidence type="ECO:0000313" key="3">
    <source>
        <dbReference type="Proteomes" id="UP000184330"/>
    </source>
</evidence>